<reference evidence="3 4" key="1">
    <citation type="submission" date="2017-08" db="EMBL/GenBank/DDBJ databases">
        <title>USMARCv1.0.</title>
        <authorList>
            <person name="Hannum G.I."/>
            <person name="Koren S."/>
            <person name="Schroeder S.G."/>
            <person name="Chin S.C."/>
            <person name="Nonneman D.J."/>
            <person name="Becker S.A."/>
            <person name="Rosen B.D."/>
            <person name="Bickhart D.M."/>
            <person name="Putnam N.H."/>
            <person name="Green R.E."/>
            <person name="Tuggle C.K."/>
            <person name="Liu H."/>
            <person name="Rohrer G.A."/>
            <person name="Warr A."/>
            <person name="Hall R."/>
            <person name="Kim K."/>
            <person name="Hume D.A."/>
            <person name="Talbot R."/>
            <person name="Chow W."/>
            <person name="Howe K."/>
            <person name="Schwartz A.S."/>
            <person name="Watson M."/>
            <person name="Archibald A.L."/>
            <person name="Phillippy A.M."/>
            <person name="Smith T.P.L."/>
        </authorList>
    </citation>
    <scope>NUCLEOTIDE SEQUENCE [LARGE SCALE GENOMIC DNA]</scope>
</reference>
<evidence type="ECO:0000256" key="1">
    <source>
        <dbReference type="ARBA" id="ARBA00008390"/>
    </source>
</evidence>
<dbReference type="InterPro" id="IPR012674">
    <property type="entry name" value="Calycin"/>
</dbReference>
<evidence type="ECO:0000313" key="3">
    <source>
        <dbReference type="Ensembl" id="ENSSSCP00070049137.1"/>
    </source>
</evidence>
<sequence>LRARGGRRDRREGTWEGIRGRRAPAGGSTAGEPQPPSRNRLAGQQGLPDELIQKGKDIKGTSEIVQNGKHFKLTITTGSKVVQNEFTLGEECEMETLTGEKVKTVVQLEGDNKLVTTFKGIKSVTELNGDIITSVSWCPELVTPSAGGGGWGEREGSQCPLICPWLLSLPSLAWEAGWGISLAS</sequence>
<evidence type="ECO:0000313" key="4">
    <source>
        <dbReference type="Proteomes" id="UP000314985"/>
    </source>
</evidence>
<dbReference type="PANTHER" id="PTHR11955">
    <property type="entry name" value="FATTY ACID BINDING PROTEIN"/>
    <property type="match status" value="1"/>
</dbReference>
<organism evidence="3 4">
    <name type="scientific">Sus scrofa</name>
    <name type="common">Pig</name>
    <dbReference type="NCBI Taxonomy" id="9823"/>
    <lineage>
        <taxon>Eukaryota</taxon>
        <taxon>Metazoa</taxon>
        <taxon>Chordata</taxon>
        <taxon>Craniata</taxon>
        <taxon>Vertebrata</taxon>
        <taxon>Euteleostomi</taxon>
        <taxon>Mammalia</taxon>
        <taxon>Eutheria</taxon>
        <taxon>Laurasiatheria</taxon>
        <taxon>Artiodactyla</taxon>
        <taxon>Suina</taxon>
        <taxon>Suidae</taxon>
        <taxon>Sus</taxon>
    </lineage>
</organism>
<name>A0A4X1W4P5_PIG</name>
<dbReference type="Ensembl" id="ENSSSCT00070057806.1">
    <property type="protein sequence ID" value="ENSSSCP00070049137.1"/>
    <property type="gene ID" value="ENSSSCG00070028815.1"/>
</dbReference>
<dbReference type="Pfam" id="PF14651">
    <property type="entry name" value="Lipocalin_7"/>
    <property type="match status" value="1"/>
</dbReference>
<dbReference type="Gene3D" id="2.40.128.20">
    <property type="match status" value="1"/>
</dbReference>
<comment type="similarity">
    <text evidence="1">Belongs to the calycin superfamily. Fatty-acid binding protein (FABP) family.</text>
</comment>
<feature type="region of interest" description="Disordered" evidence="2">
    <location>
        <begin position="1"/>
        <end position="43"/>
    </location>
</feature>
<dbReference type="GO" id="GO:0008289">
    <property type="term" value="F:lipid binding"/>
    <property type="evidence" value="ECO:0007669"/>
    <property type="project" value="InterPro"/>
</dbReference>
<proteinExistence type="inferred from homology"/>
<protein>
    <submittedName>
        <fullName evidence="3">Uncharacterized protein</fullName>
    </submittedName>
</protein>
<dbReference type="AlphaFoldDB" id="A0A4X1W4P5"/>
<dbReference type="Proteomes" id="UP000314985">
    <property type="component" value="Chromosome 3"/>
</dbReference>
<accession>A0A4X1W4P5</accession>
<reference evidence="3" key="2">
    <citation type="submission" date="2025-08" db="UniProtKB">
        <authorList>
            <consortium name="Ensembl"/>
        </authorList>
    </citation>
    <scope>IDENTIFICATION</scope>
</reference>
<dbReference type="SUPFAM" id="SSF50814">
    <property type="entry name" value="Lipocalins"/>
    <property type="match status" value="1"/>
</dbReference>
<dbReference type="InterPro" id="IPR031259">
    <property type="entry name" value="ILBP"/>
</dbReference>
<evidence type="ECO:0000256" key="2">
    <source>
        <dbReference type="SAM" id="MobiDB-lite"/>
    </source>
</evidence>